<dbReference type="EMBL" id="JBFOHK010000002">
    <property type="protein sequence ID" value="MEW9571500.1"/>
    <property type="molecule type" value="Genomic_DNA"/>
</dbReference>
<evidence type="ECO:0000256" key="1">
    <source>
        <dbReference type="ARBA" id="ARBA00004141"/>
    </source>
</evidence>
<feature type="domain" description="Major facilitator superfamily (MFS) profile" evidence="8">
    <location>
        <begin position="29"/>
        <end position="422"/>
    </location>
</feature>
<proteinExistence type="predicted"/>
<sequence length="431" mass="46467">MTNVSPTTRRTPSTMPTDGAAIAPGRRWRILSIGLLGFASGLPLALTNPTLQAWFTTAGLSLRDIGWITLTGTAYVFKFLWAPLLDRFQLPWLGRRRGWIALMQAICGCALIAMSFHTPQKAAAMLVLLAVLVAFSSATQDIAYDAHRTDLLRPEERGWGIAFMQGGYRAAMLVSGALALILADHLGWAWVYRLMGALMLAAILVTATSPEAPDEQPTRSFAEAVVQPFMDFFQRYGVLALAWLALMVLYKLCDAFALSLSTTFLLRVPQFSLTQLGAINKTFGLAAGLCGALAGGWVVTRMRLFPALLLLGVLQALVNLGYIWLVHSGPDLLALAVVVGAENFFSGLGSTAFVVLVTALCNVRYSATQYALLSSLAAVGRVFLGPLAAWLVPQVGWSNFFAITALSALPGLLLICALRRAIGRAELVRPH</sequence>
<feature type="transmembrane region" description="Helical" evidence="7">
    <location>
        <begin position="28"/>
        <end position="45"/>
    </location>
</feature>
<comment type="subcellular location">
    <subcellularLocation>
        <location evidence="1">Membrane</location>
        <topology evidence="1">Multi-pass membrane protein</topology>
    </subcellularLocation>
</comment>
<keyword evidence="5 7" id="KW-0472">Membrane</keyword>
<feature type="transmembrane region" description="Helical" evidence="7">
    <location>
        <begin position="370"/>
        <end position="391"/>
    </location>
</feature>
<keyword evidence="3 7" id="KW-0812">Transmembrane</keyword>
<dbReference type="Proteomes" id="UP001556220">
    <property type="component" value="Unassembled WGS sequence"/>
</dbReference>
<dbReference type="SUPFAM" id="SSF103473">
    <property type="entry name" value="MFS general substrate transporter"/>
    <property type="match status" value="1"/>
</dbReference>
<feature type="transmembrane region" description="Helical" evidence="7">
    <location>
        <begin position="278"/>
        <end position="299"/>
    </location>
</feature>
<dbReference type="InterPro" id="IPR004752">
    <property type="entry name" value="AmpG_permease/AT-1"/>
</dbReference>
<feature type="transmembrane region" description="Helical" evidence="7">
    <location>
        <begin position="236"/>
        <end position="258"/>
    </location>
</feature>
<keyword evidence="4 7" id="KW-1133">Transmembrane helix</keyword>
<feature type="transmembrane region" description="Helical" evidence="7">
    <location>
        <begin position="97"/>
        <end position="116"/>
    </location>
</feature>
<feature type="transmembrane region" description="Helical" evidence="7">
    <location>
        <begin position="344"/>
        <end position="363"/>
    </location>
</feature>
<evidence type="ECO:0000256" key="5">
    <source>
        <dbReference type="ARBA" id="ARBA00023136"/>
    </source>
</evidence>
<dbReference type="Gene3D" id="1.20.1250.20">
    <property type="entry name" value="MFS general substrate transporter like domains"/>
    <property type="match status" value="1"/>
</dbReference>
<dbReference type="Pfam" id="PF07690">
    <property type="entry name" value="MFS_1"/>
    <property type="match status" value="1"/>
</dbReference>
<feature type="transmembrane region" description="Helical" evidence="7">
    <location>
        <begin position="304"/>
        <end position="324"/>
    </location>
</feature>
<name>A0ABV3QCF9_9GAMM</name>
<protein>
    <submittedName>
        <fullName evidence="9">MFS transporter</fullName>
    </submittedName>
</protein>
<dbReference type="PANTHER" id="PTHR12778:SF10">
    <property type="entry name" value="MAJOR FACILITATOR SUPERFAMILY DOMAIN-CONTAINING PROTEIN 3"/>
    <property type="match status" value="1"/>
</dbReference>
<keyword evidence="2" id="KW-0813">Transport</keyword>
<evidence type="ECO:0000256" key="6">
    <source>
        <dbReference type="SAM" id="MobiDB-lite"/>
    </source>
</evidence>
<dbReference type="RefSeq" id="WP_367853587.1">
    <property type="nucleotide sequence ID" value="NZ_JBFOHK010000002.1"/>
</dbReference>
<comment type="caution">
    <text evidence="9">The sequence shown here is derived from an EMBL/GenBank/DDBJ whole genome shotgun (WGS) entry which is preliminary data.</text>
</comment>
<dbReference type="PROSITE" id="PS50850">
    <property type="entry name" value="MFS"/>
    <property type="match status" value="1"/>
</dbReference>
<organism evidence="9 10">
    <name type="scientific">Rhodanobacter lycopersici</name>
    <dbReference type="NCBI Taxonomy" id="3162487"/>
    <lineage>
        <taxon>Bacteria</taxon>
        <taxon>Pseudomonadati</taxon>
        <taxon>Pseudomonadota</taxon>
        <taxon>Gammaproteobacteria</taxon>
        <taxon>Lysobacterales</taxon>
        <taxon>Rhodanobacteraceae</taxon>
        <taxon>Rhodanobacter</taxon>
    </lineage>
</organism>
<feature type="region of interest" description="Disordered" evidence="6">
    <location>
        <begin position="1"/>
        <end position="20"/>
    </location>
</feature>
<accession>A0ABV3QCF9</accession>
<evidence type="ECO:0000313" key="9">
    <source>
        <dbReference type="EMBL" id="MEW9571500.1"/>
    </source>
</evidence>
<dbReference type="CDD" id="cd17486">
    <property type="entry name" value="MFS_AmpG_like"/>
    <property type="match status" value="1"/>
</dbReference>
<dbReference type="InterPro" id="IPR036259">
    <property type="entry name" value="MFS_trans_sf"/>
</dbReference>
<feature type="transmembrane region" description="Helical" evidence="7">
    <location>
        <begin position="159"/>
        <end position="183"/>
    </location>
</feature>
<feature type="transmembrane region" description="Helical" evidence="7">
    <location>
        <begin position="397"/>
        <end position="418"/>
    </location>
</feature>
<evidence type="ECO:0000256" key="4">
    <source>
        <dbReference type="ARBA" id="ARBA00022989"/>
    </source>
</evidence>
<feature type="transmembrane region" description="Helical" evidence="7">
    <location>
        <begin position="65"/>
        <end position="85"/>
    </location>
</feature>
<evidence type="ECO:0000256" key="2">
    <source>
        <dbReference type="ARBA" id="ARBA00022448"/>
    </source>
</evidence>
<evidence type="ECO:0000256" key="7">
    <source>
        <dbReference type="SAM" id="Phobius"/>
    </source>
</evidence>
<feature type="compositionally biased region" description="Low complexity" evidence="6">
    <location>
        <begin position="1"/>
        <end position="17"/>
    </location>
</feature>
<dbReference type="InterPro" id="IPR020846">
    <property type="entry name" value="MFS_dom"/>
</dbReference>
<evidence type="ECO:0000313" key="10">
    <source>
        <dbReference type="Proteomes" id="UP001556220"/>
    </source>
</evidence>
<evidence type="ECO:0000259" key="8">
    <source>
        <dbReference type="PROSITE" id="PS50850"/>
    </source>
</evidence>
<gene>
    <name evidence="9" type="ORF">ABQJ54_07040</name>
</gene>
<reference evidence="9 10" key="1">
    <citation type="submission" date="2024-06" db="EMBL/GenBank/DDBJ databases">
        <authorList>
            <person name="Woo H."/>
        </authorList>
    </citation>
    <scope>NUCLEOTIDE SEQUENCE [LARGE SCALE GENOMIC DNA]</scope>
    <source>
        <strain evidence="9 10">Si-c</strain>
    </source>
</reference>
<dbReference type="InterPro" id="IPR011701">
    <property type="entry name" value="MFS"/>
</dbReference>
<dbReference type="PANTHER" id="PTHR12778">
    <property type="entry name" value="SOLUTE CARRIER FAMILY 33 ACETYL-COA TRANSPORTER -RELATED"/>
    <property type="match status" value="1"/>
</dbReference>
<evidence type="ECO:0000256" key="3">
    <source>
        <dbReference type="ARBA" id="ARBA00022692"/>
    </source>
</evidence>
<feature type="transmembrane region" description="Helical" evidence="7">
    <location>
        <begin position="189"/>
        <end position="209"/>
    </location>
</feature>
<keyword evidence="10" id="KW-1185">Reference proteome</keyword>
<dbReference type="NCBIfam" id="TIGR00901">
    <property type="entry name" value="2A0125"/>
    <property type="match status" value="1"/>
</dbReference>
<feature type="transmembrane region" description="Helical" evidence="7">
    <location>
        <begin position="122"/>
        <end position="138"/>
    </location>
</feature>